<dbReference type="RefSeq" id="WP_115722275.1">
    <property type="nucleotide sequence ID" value="NZ_UGHX01000001.1"/>
</dbReference>
<dbReference type="AlphaFoldDB" id="A0A377JX50"/>
<evidence type="ECO:0000313" key="1">
    <source>
        <dbReference type="EMBL" id="STP11772.1"/>
    </source>
</evidence>
<dbReference type="Proteomes" id="UP000255103">
    <property type="component" value="Unassembled WGS sequence"/>
</dbReference>
<evidence type="ECO:0008006" key="3">
    <source>
        <dbReference type="Google" id="ProtNLM"/>
    </source>
</evidence>
<gene>
    <name evidence="1" type="ORF">NCTC12219_01671</name>
</gene>
<dbReference type="EMBL" id="UGHX01000001">
    <property type="protein sequence ID" value="STP11772.1"/>
    <property type="molecule type" value="Genomic_DNA"/>
</dbReference>
<proteinExistence type="predicted"/>
<accession>A0A377JX50</accession>
<organism evidence="1 2">
    <name type="scientific">Helicobacter cinaedi</name>
    <dbReference type="NCBI Taxonomy" id="213"/>
    <lineage>
        <taxon>Bacteria</taxon>
        <taxon>Pseudomonadati</taxon>
        <taxon>Campylobacterota</taxon>
        <taxon>Epsilonproteobacteria</taxon>
        <taxon>Campylobacterales</taxon>
        <taxon>Helicobacteraceae</taxon>
        <taxon>Helicobacter</taxon>
    </lineage>
</organism>
<reference evidence="1 2" key="1">
    <citation type="submission" date="2018-06" db="EMBL/GenBank/DDBJ databases">
        <authorList>
            <consortium name="Pathogen Informatics"/>
            <person name="Doyle S."/>
        </authorList>
    </citation>
    <scope>NUCLEOTIDE SEQUENCE [LARGE SCALE GENOMIC DNA]</scope>
    <source>
        <strain evidence="1 2">NCTC12219</strain>
    </source>
</reference>
<evidence type="ECO:0000313" key="2">
    <source>
        <dbReference type="Proteomes" id="UP000255103"/>
    </source>
</evidence>
<protein>
    <recommendedName>
        <fullName evidence="3">Dynamin-like helical domain-containing protein</fullName>
    </recommendedName>
</protein>
<sequence length="257" mass="29291">MVLLGDLWNGIKSAASKVWDVVKKAGSAIGGLFSSSDEAAEKISKHERYDRDIASAAQTARINNALADFKNESRNQADNLEMQLSEVVEEMFESLLDSVEKINNKKFGGMPLHLPVREIKSTNRKSMRSIRGTLIRELTPKISIDNKECLEILEQDSGKEKKKAMKRFIDTNLKQSIATLQDNIEENAKDCVENIKDKLEFRLQDIQRSTARELEYLADLKATEGKDITQKEQKQLVILQELWFMEYAKAQAKQNRI</sequence>
<name>A0A377JX50_9HELI</name>